<proteinExistence type="predicted"/>
<dbReference type="GO" id="GO:0009887">
    <property type="term" value="P:animal organ morphogenesis"/>
    <property type="evidence" value="ECO:0007669"/>
    <property type="project" value="UniProtKB-ARBA"/>
</dbReference>
<evidence type="ECO:0000259" key="3">
    <source>
        <dbReference type="PROSITE" id="PS50057"/>
    </source>
</evidence>
<evidence type="ECO:0000313" key="4">
    <source>
        <dbReference type="EMBL" id="CAG5013440.1"/>
    </source>
</evidence>
<dbReference type="InterPro" id="IPR000299">
    <property type="entry name" value="FERM_domain"/>
</dbReference>
<comment type="caution">
    <text evidence="4">The sequence shown here is derived from an EMBL/GenBank/DDBJ whole genome shotgun (WGS) entry which is preliminary data.</text>
</comment>
<dbReference type="InterPro" id="IPR019749">
    <property type="entry name" value="Band_41_domain"/>
</dbReference>
<keyword evidence="5" id="KW-1185">Reference proteome</keyword>
<dbReference type="PANTHER" id="PTHR23280">
    <property type="entry name" value="4.1 G PROTEIN"/>
    <property type="match status" value="1"/>
</dbReference>
<dbReference type="EMBL" id="CAJQZP010001045">
    <property type="protein sequence ID" value="CAG5013440.1"/>
    <property type="molecule type" value="Genomic_DNA"/>
</dbReference>
<dbReference type="SMART" id="SM00295">
    <property type="entry name" value="B41"/>
    <property type="match status" value="1"/>
</dbReference>
<dbReference type="AlphaFoldDB" id="A0A8S3XDI8"/>
<dbReference type="InterPro" id="IPR019748">
    <property type="entry name" value="FERM_central"/>
</dbReference>
<dbReference type="GO" id="GO:0030182">
    <property type="term" value="P:neuron differentiation"/>
    <property type="evidence" value="ECO:0007669"/>
    <property type="project" value="UniProtKB-ARBA"/>
</dbReference>
<organism evidence="4 5">
    <name type="scientific">Parnassius apollo</name>
    <name type="common">Apollo butterfly</name>
    <name type="synonym">Papilio apollo</name>
    <dbReference type="NCBI Taxonomy" id="110799"/>
    <lineage>
        <taxon>Eukaryota</taxon>
        <taxon>Metazoa</taxon>
        <taxon>Ecdysozoa</taxon>
        <taxon>Arthropoda</taxon>
        <taxon>Hexapoda</taxon>
        <taxon>Insecta</taxon>
        <taxon>Pterygota</taxon>
        <taxon>Neoptera</taxon>
        <taxon>Endopterygota</taxon>
        <taxon>Lepidoptera</taxon>
        <taxon>Glossata</taxon>
        <taxon>Ditrysia</taxon>
        <taxon>Papilionoidea</taxon>
        <taxon>Papilionidae</taxon>
        <taxon>Parnassiinae</taxon>
        <taxon>Parnassini</taxon>
        <taxon>Parnassius</taxon>
        <taxon>Parnassius</taxon>
    </lineage>
</organism>
<dbReference type="GO" id="GO:0070161">
    <property type="term" value="C:anchoring junction"/>
    <property type="evidence" value="ECO:0007669"/>
    <property type="project" value="UniProtKB-SubCell"/>
</dbReference>
<name>A0A8S3XDI8_PARAO</name>
<dbReference type="Proteomes" id="UP000691718">
    <property type="component" value="Unassembled WGS sequence"/>
</dbReference>
<feature type="domain" description="FERM" evidence="3">
    <location>
        <begin position="34"/>
        <end position="316"/>
    </location>
</feature>
<dbReference type="FunFam" id="2.30.29.30:FF:000002">
    <property type="entry name" value="Band 4.1-like protein 5 isoform 1"/>
    <property type="match status" value="1"/>
</dbReference>
<dbReference type="SMART" id="SM01196">
    <property type="entry name" value="FERM_C"/>
    <property type="match status" value="1"/>
</dbReference>
<dbReference type="Pfam" id="PF09380">
    <property type="entry name" value="FERM_C"/>
    <property type="match status" value="1"/>
</dbReference>
<comment type="subcellular location">
    <subcellularLocation>
        <location evidence="1">Cell junction</location>
    </subcellularLocation>
</comment>
<evidence type="ECO:0000256" key="1">
    <source>
        <dbReference type="ARBA" id="ARBA00004282"/>
    </source>
</evidence>
<protein>
    <submittedName>
        <fullName evidence="4">(apollo) hypothetical protein</fullName>
    </submittedName>
</protein>
<dbReference type="GO" id="GO:0005886">
    <property type="term" value="C:plasma membrane"/>
    <property type="evidence" value="ECO:0007669"/>
    <property type="project" value="TreeGrafter"/>
</dbReference>
<reference evidence="4" key="1">
    <citation type="submission" date="2021-04" db="EMBL/GenBank/DDBJ databases">
        <authorList>
            <person name="Tunstrom K."/>
        </authorList>
    </citation>
    <scope>NUCLEOTIDE SEQUENCE</scope>
</reference>
<dbReference type="PANTHER" id="PTHR23280:SF21">
    <property type="entry name" value="PROTEIN 4.1 HOMOLOG"/>
    <property type="match status" value="1"/>
</dbReference>
<dbReference type="PROSITE" id="PS50057">
    <property type="entry name" value="FERM_3"/>
    <property type="match status" value="1"/>
</dbReference>
<sequence>MVAFFFGAIMRESLRRLAGSSSEDGMESRRTGTRRVRIELLDGEHINVDIDRKARGSDLLDKVCDNLDIVEKDFFGLLYAQRGDSRAWLDLERRLSKTFRNEPWDVRFVVKFYPPEPSELRDDNTRYQLGLAVRRDLIEGRLTCSTITHALLASYVLQAELGDREGRVSGALLSSHLAVPLQVLTEDLEEKVDELYRKHKGQTPAEAELNYLENAKKISLYGAELHPAKDSEDVDISLAICARGVTVLRDSILMNRFPWTKIIKISYNKRIFTLKLRASEFDECETYLSFRLPSTRACKKLWRCSVENHMFFRRESPVRVARCAGLPRLGSRRLSCRRTLRQLRAAAATPAAATAAA</sequence>
<dbReference type="GO" id="GO:0005856">
    <property type="term" value="C:cytoskeleton"/>
    <property type="evidence" value="ECO:0007669"/>
    <property type="project" value="TreeGrafter"/>
</dbReference>
<evidence type="ECO:0000313" key="5">
    <source>
        <dbReference type="Proteomes" id="UP000691718"/>
    </source>
</evidence>
<dbReference type="InterPro" id="IPR018980">
    <property type="entry name" value="FERM_PH-like_C"/>
</dbReference>
<dbReference type="InterPro" id="IPR018979">
    <property type="entry name" value="FERM_N"/>
</dbReference>
<evidence type="ECO:0000256" key="2">
    <source>
        <dbReference type="ARBA" id="ARBA00022949"/>
    </source>
</evidence>
<keyword evidence="2" id="KW-0965">Cell junction</keyword>
<dbReference type="Pfam" id="PF09379">
    <property type="entry name" value="FERM_N"/>
    <property type="match status" value="1"/>
</dbReference>
<dbReference type="GO" id="GO:0031032">
    <property type="term" value="P:actomyosin structure organization"/>
    <property type="evidence" value="ECO:0007669"/>
    <property type="project" value="TreeGrafter"/>
</dbReference>
<accession>A0A8S3XDI8</accession>
<dbReference type="Pfam" id="PF00373">
    <property type="entry name" value="FERM_M"/>
    <property type="match status" value="1"/>
</dbReference>
<dbReference type="CDD" id="cd14473">
    <property type="entry name" value="FERM_B-lobe"/>
    <property type="match status" value="1"/>
</dbReference>
<dbReference type="OrthoDB" id="6589456at2759"/>
<gene>
    <name evidence="4" type="ORF">PAPOLLO_LOCUS15942</name>
</gene>
<dbReference type="FunFam" id="1.20.80.10:FF:000014">
    <property type="entry name" value="Tyrosine-protein phosphatase non-receptor type"/>
    <property type="match status" value="1"/>
</dbReference>